<dbReference type="Proteomes" id="UP001153328">
    <property type="component" value="Unassembled WGS sequence"/>
</dbReference>
<sequence length="77" mass="7778">MPLAVASLAFRPFGRGAQFPAPLKTLPLAGRGTPTLREGGNHHGRGARRAQPIAGGDPGAAGAWQGEGSPGGKPRWG</sequence>
<accession>A0A9W4H6R1</accession>
<evidence type="ECO:0000313" key="3">
    <source>
        <dbReference type="Proteomes" id="UP001153328"/>
    </source>
</evidence>
<evidence type="ECO:0000256" key="1">
    <source>
        <dbReference type="SAM" id="MobiDB-lite"/>
    </source>
</evidence>
<comment type="caution">
    <text evidence="2">The sequence shown here is derived from an EMBL/GenBank/DDBJ whole genome shotgun (WGS) entry which is preliminary data.</text>
</comment>
<dbReference type="EMBL" id="CAJVAX010000021">
    <property type="protein sequence ID" value="CAG7656201.1"/>
    <property type="molecule type" value="Genomic_DNA"/>
</dbReference>
<organism evidence="2 3">
    <name type="scientific">Actinacidiphila bryophytorum</name>
    <dbReference type="NCBI Taxonomy" id="1436133"/>
    <lineage>
        <taxon>Bacteria</taxon>
        <taxon>Bacillati</taxon>
        <taxon>Actinomycetota</taxon>
        <taxon>Actinomycetes</taxon>
        <taxon>Kitasatosporales</taxon>
        <taxon>Streptomycetaceae</taxon>
        <taxon>Actinacidiphila</taxon>
    </lineage>
</organism>
<gene>
    <name evidence="2" type="ORF">SBRY_70384</name>
</gene>
<dbReference type="AlphaFoldDB" id="A0A9W4H6R1"/>
<name>A0A9W4H6R1_9ACTN</name>
<feature type="region of interest" description="Disordered" evidence="1">
    <location>
        <begin position="14"/>
        <end position="77"/>
    </location>
</feature>
<protein>
    <submittedName>
        <fullName evidence="2">Uncharacterized protein</fullName>
    </submittedName>
</protein>
<keyword evidence="3" id="KW-1185">Reference proteome</keyword>
<evidence type="ECO:0000313" key="2">
    <source>
        <dbReference type="EMBL" id="CAG7656201.1"/>
    </source>
</evidence>
<proteinExistence type="predicted"/>
<feature type="compositionally biased region" description="Low complexity" evidence="1">
    <location>
        <begin position="49"/>
        <end position="66"/>
    </location>
</feature>
<reference evidence="2" key="1">
    <citation type="submission" date="2021-06" db="EMBL/GenBank/DDBJ databases">
        <authorList>
            <person name="Arsene-Ploetze F."/>
        </authorList>
    </citation>
    <scope>NUCLEOTIDE SEQUENCE</scope>
    <source>
        <strain evidence="2">SBRY1</strain>
    </source>
</reference>